<keyword evidence="4" id="KW-1185">Reference proteome</keyword>
<organism evidence="3 4">
    <name type="scientific">[Emmonsia] crescens</name>
    <dbReference type="NCBI Taxonomy" id="73230"/>
    <lineage>
        <taxon>Eukaryota</taxon>
        <taxon>Fungi</taxon>
        <taxon>Dikarya</taxon>
        <taxon>Ascomycota</taxon>
        <taxon>Pezizomycotina</taxon>
        <taxon>Eurotiomycetes</taxon>
        <taxon>Eurotiomycetidae</taxon>
        <taxon>Onygenales</taxon>
        <taxon>Ajellomycetaceae</taxon>
        <taxon>Emergomyces</taxon>
    </lineage>
</organism>
<feature type="domain" description="AMP-dependent synthetase/ligase" evidence="1">
    <location>
        <begin position="29"/>
        <end position="394"/>
    </location>
</feature>
<feature type="domain" description="AMP-binding enzyme C-terminal" evidence="2">
    <location>
        <begin position="445"/>
        <end position="528"/>
    </location>
</feature>
<dbReference type="EMBL" id="PDND01000079">
    <property type="protein sequence ID" value="PGH32867.1"/>
    <property type="molecule type" value="Genomic_DNA"/>
</dbReference>
<sequence length="550" mass="61011">MEYFKPEQYLELPSQDLLSWIFDNPSYDQDRPVYIDVRDPSNSISCNQARKIIRQLIAGLRAAGFKKGDCLNIHSFNDIYYSMIFLAAIGAGGVFAGTNPGYTQFELAHHIKTGKVSFLISEPEILDNLAAAARDNNIPASNIWIFNTQDRPLPPGHKSWTELLKHGEEDWVRFDDPETCQNTTAARLFSSGTTGLPKAAVISHQNLIGQHTVVNETRSVDYQISRVVAVPCFHAAAVPSTHVSALKAGHMLYVMRRFELLPFLEATDKYNITDIGTVPPMAVAIVKSPYAKKAYLKKTRNGSVGAAPLDKDVQAAFRSLMGPGASYTQVWGMTETTCIATMFNYSEHDDTGSVGRPVASLEMRLIDNDGKNISAYGVRGEICVRGPTVIKGYFENPAANAESFDGEWFKTGDIGYCDEKTKKWYIVDRKKELIKVRGFQVAPPELEAVLLSHPLIMDAAVIGVSFKGEEKEKIEHPRAYVVRQPVPASQKLTEKELQEFAAAKLAKYKYLSGGVKFVDAIPKNASGKILKRLLREQAKEEIEQGLLAKL</sequence>
<dbReference type="InterPro" id="IPR042099">
    <property type="entry name" value="ANL_N_sf"/>
</dbReference>
<evidence type="ECO:0000313" key="3">
    <source>
        <dbReference type="EMBL" id="PGH32867.1"/>
    </source>
</evidence>
<dbReference type="VEuPathDB" id="FungiDB:EMCG_05815"/>
<dbReference type="SUPFAM" id="SSF56801">
    <property type="entry name" value="Acetyl-CoA synthetase-like"/>
    <property type="match status" value="1"/>
</dbReference>
<reference evidence="3 4" key="1">
    <citation type="submission" date="2017-10" db="EMBL/GenBank/DDBJ databases">
        <title>Comparative genomics in systemic dimorphic fungi from Ajellomycetaceae.</title>
        <authorList>
            <person name="Munoz J.F."/>
            <person name="Mcewen J.G."/>
            <person name="Clay O.K."/>
            <person name="Cuomo C.A."/>
        </authorList>
    </citation>
    <scope>NUCLEOTIDE SEQUENCE [LARGE SCALE GENOMIC DNA]</scope>
    <source>
        <strain evidence="3 4">UAMH4076</strain>
    </source>
</reference>
<dbReference type="PANTHER" id="PTHR24096">
    <property type="entry name" value="LONG-CHAIN-FATTY-ACID--COA LIGASE"/>
    <property type="match status" value="1"/>
</dbReference>
<dbReference type="GO" id="GO:0019748">
    <property type="term" value="P:secondary metabolic process"/>
    <property type="evidence" value="ECO:0007669"/>
    <property type="project" value="TreeGrafter"/>
</dbReference>
<proteinExistence type="predicted"/>
<evidence type="ECO:0008006" key="5">
    <source>
        <dbReference type="Google" id="ProtNLM"/>
    </source>
</evidence>
<evidence type="ECO:0000313" key="4">
    <source>
        <dbReference type="Proteomes" id="UP000226031"/>
    </source>
</evidence>
<dbReference type="AlphaFoldDB" id="A0A2B7ZJ65"/>
<comment type="caution">
    <text evidence="3">The sequence shown here is derived from an EMBL/GenBank/DDBJ whole genome shotgun (WGS) entry which is preliminary data.</text>
</comment>
<dbReference type="InterPro" id="IPR025110">
    <property type="entry name" value="AMP-bd_C"/>
</dbReference>
<dbReference type="PANTHER" id="PTHR24096:SF265">
    <property type="entry name" value="ENZYME, PUTATIVE (AFU_ORTHOLOGUE AFUA_5G14270)-RELATED"/>
    <property type="match status" value="1"/>
</dbReference>
<gene>
    <name evidence="3" type="ORF">GX50_04347</name>
</gene>
<name>A0A2B7ZJ65_9EURO</name>
<dbReference type="Pfam" id="PF13193">
    <property type="entry name" value="AMP-binding_C"/>
    <property type="match status" value="1"/>
</dbReference>
<dbReference type="Gene3D" id="3.30.300.30">
    <property type="match status" value="1"/>
</dbReference>
<evidence type="ECO:0000259" key="2">
    <source>
        <dbReference type="Pfam" id="PF13193"/>
    </source>
</evidence>
<dbReference type="STRING" id="73230.A0A2B7ZJ65"/>
<dbReference type="Gene3D" id="3.40.50.12780">
    <property type="entry name" value="N-terminal domain of ligase-like"/>
    <property type="match status" value="1"/>
</dbReference>
<accession>A0A2B7ZJ65</accession>
<dbReference type="InterPro" id="IPR045851">
    <property type="entry name" value="AMP-bd_C_sf"/>
</dbReference>
<dbReference type="Proteomes" id="UP000226031">
    <property type="component" value="Unassembled WGS sequence"/>
</dbReference>
<dbReference type="GO" id="GO:0016405">
    <property type="term" value="F:CoA-ligase activity"/>
    <property type="evidence" value="ECO:0007669"/>
    <property type="project" value="TreeGrafter"/>
</dbReference>
<dbReference type="CDD" id="cd05911">
    <property type="entry name" value="Firefly_Luc_like"/>
    <property type="match status" value="1"/>
</dbReference>
<dbReference type="Pfam" id="PF00501">
    <property type="entry name" value="AMP-binding"/>
    <property type="match status" value="1"/>
</dbReference>
<protein>
    <recommendedName>
        <fullName evidence="5">AMP-binding enzyme</fullName>
    </recommendedName>
</protein>
<dbReference type="InterPro" id="IPR000873">
    <property type="entry name" value="AMP-dep_synth/lig_dom"/>
</dbReference>
<evidence type="ECO:0000259" key="1">
    <source>
        <dbReference type="Pfam" id="PF00501"/>
    </source>
</evidence>